<gene>
    <name evidence="4" type="ORF">BDV30DRAFT_237355</name>
</gene>
<dbReference type="EMBL" id="ML732786">
    <property type="protein sequence ID" value="KAB8274716.1"/>
    <property type="molecule type" value="Genomic_DNA"/>
</dbReference>
<dbReference type="InterPro" id="IPR012475">
    <property type="entry name" value="Fungal_lectin"/>
</dbReference>
<evidence type="ECO:0000313" key="5">
    <source>
        <dbReference type="Proteomes" id="UP000326289"/>
    </source>
</evidence>
<name>A0A5N6J7C8_9EURO</name>
<comment type="similarity">
    <text evidence="1">Belongs to the fungal fucose-specific lectin family.</text>
</comment>
<protein>
    <recommendedName>
        <fullName evidence="2">Fucose-specific lectin</fullName>
    </recommendedName>
</protein>
<keyword evidence="3 4" id="KW-0430">Lectin</keyword>
<reference evidence="4 5" key="1">
    <citation type="submission" date="2019-04" db="EMBL/GenBank/DDBJ databases">
        <title>Fungal friends and foes A comparative genomics study of 23 Aspergillus species from section Flavi.</title>
        <authorList>
            <consortium name="DOE Joint Genome Institute"/>
            <person name="Kjaerbolling I."/>
            <person name="Vesth T.C."/>
            <person name="Frisvad J.C."/>
            <person name="Nybo J.L."/>
            <person name="Theobald S."/>
            <person name="Kildgaard S."/>
            <person name="Petersen T.I."/>
            <person name="Kuo A."/>
            <person name="Sato A."/>
            <person name="Lyhne E.K."/>
            <person name="Kogle M.E."/>
            <person name="Wiebenga A."/>
            <person name="Kun R.S."/>
            <person name="Lubbers R.J."/>
            <person name="Makela M.R."/>
            <person name="Barry K."/>
            <person name="Chovatia M."/>
            <person name="Clum A."/>
            <person name="Daum C."/>
            <person name="Haridas S."/>
            <person name="He G."/>
            <person name="LaButti K."/>
            <person name="Lipzen A."/>
            <person name="Mondo S."/>
            <person name="Pangilinan J."/>
            <person name="Riley R."/>
            <person name="Salamov A."/>
            <person name="Simmons B.A."/>
            <person name="Magnuson J.K."/>
            <person name="Henrissat B."/>
            <person name="Mortensen U.H."/>
            <person name="Larsen T.O."/>
            <person name="De vries R.P."/>
            <person name="Grigoriev I.V."/>
            <person name="Machida M."/>
            <person name="Baker S.E."/>
            <person name="Andersen M.R."/>
        </authorList>
    </citation>
    <scope>NUCLEOTIDE SEQUENCE [LARGE SCALE GENOMIC DNA]</scope>
    <source>
        <strain evidence="4 5">CBS 117635</strain>
    </source>
</reference>
<dbReference type="GO" id="GO:0030246">
    <property type="term" value="F:carbohydrate binding"/>
    <property type="evidence" value="ECO:0007669"/>
    <property type="project" value="UniProtKB-KW"/>
</dbReference>
<dbReference type="Proteomes" id="UP000326289">
    <property type="component" value="Unassembled WGS sequence"/>
</dbReference>
<keyword evidence="5" id="KW-1185">Reference proteome</keyword>
<dbReference type="SUPFAM" id="SSF89372">
    <property type="entry name" value="Fucose-specific lectin"/>
    <property type="match status" value="1"/>
</dbReference>
<dbReference type="Pfam" id="PF07938">
    <property type="entry name" value="Fungal_lectin"/>
    <property type="match status" value="1"/>
</dbReference>
<evidence type="ECO:0000256" key="3">
    <source>
        <dbReference type="ARBA" id="ARBA00022734"/>
    </source>
</evidence>
<evidence type="ECO:0000256" key="2">
    <source>
        <dbReference type="ARBA" id="ARBA00015560"/>
    </source>
</evidence>
<evidence type="ECO:0000313" key="4">
    <source>
        <dbReference type="EMBL" id="KAB8274716.1"/>
    </source>
</evidence>
<accession>A0A5N6J7C8</accession>
<proteinExistence type="inferred from homology"/>
<dbReference type="AlphaFoldDB" id="A0A5N6J7C8"/>
<evidence type="ECO:0000256" key="1">
    <source>
        <dbReference type="ARBA" id="ARBA00009042"/>
    </source>
</evidence>
<sequence>MVWSGGGWSAGGNLGKALPGTSIGVTASEGPGTGHGIRVYMQHDNKDIVQKCWSVGQGWWSMDNVVESNAPSHCAIIATQFGSGGEVHLRIYWTGHNADFWHWCYDSTPPVHPKRAMNGKTIQGTDLAAICWPGTEVRMYYQAGNTPFGITEWQWGKGNHSVGEGTGQDPLPPA</sequence>
<dbReference type="Gene3D" id="2.120.10.70">
    <property type="entry name" value="Fucose-specific lectin"/>
    <property type="match status" value="1"/>
</dbReference>
<organism evidence="4 5">
    <name type="scientific">Aspergillus minisclerotigenes</name>
    <dbReference type="NCBI Taxonomy" id="656917"/>
    <lineage>
        <taxon>Eukaryota</taxon>
        <taxon>Fungi</taxon>
        <taxon>Dikarya</taxon>
        <taxon>Ascomycota</taxon>
        <taxon>Pezizomycotina</taxon>
        <taxon>Eurotiomycetes</taxon>
        <taxon>Eurotiomycetidae</taxon>
        <taxon>Eurotiales</taxon>
        <taxon>Aspergillaceae</taxon>
        <taxon>Aspergillus</taxon>
        <taxon>Aspergillus subgen. Circumdati</taxon>
    </lineage>
</organism>